<accession>A8RI59</accession>
<sequence>MSGDSLSKRTRPFSGYENTKDSRQQKRPAHAGVRCRIQIEGRIRLWLQGRRRRQDAGIHIEIPDPCTAMIMYRVLPHQS</sequence>
<name>A8RI59_ENTBW</name>
<reference evidence="2 3" key="2">
    <citation type="submission" date="2007-09" db="EMBL/GenBank/DDBJ databases">
        <title>Draft genome sequence of Clostridium bolteae (ATCC BAA-613).</title>
        <authorList>
            <person name="Sudarsanam P."/>
            <person name="Ley R."/>
            <person name="Guruge J."/>
            <person name="Turnbaugh P.J."/>
            <person name="Mahowald M."/>
            <person name="Liep D."/>
            <person name="Gordon J."/>
        </authorList>
    </citation>
    <scope>NUCLEOTIDE SEQUENCE [LARGE SCALE GENOMIC DNA]</scope>
    <source>
        <strain evidence="3">ATCC BAA-613 / DSM 15670 / CCUG 46953 / JCM 12243 / WAL 16351</strain>
    </source>
</reference>
<comment type="caution">
    <text evidence="2">The sequence shown here is derived from an EMBL/GenBank/DDBJ whole genome shotgun (WGS) entry which is preliminary data.</text>
</comment>
<organism evidence="2 3">
    <name type="scientific">Enterocloster bolteae (strain ATCC BAA-613 / DSM 15670 / CCUG 46953 / JCM 12243 / WAL 16351)</name>
    <name type="common">Clostridium bolteae</name>
    <dbReference type="NCBI Taxonomy" id="411902"/>
    <lineage>
        <taxon>Bacteria</taxon>
        <taxon>Bacillati</taxon>
        <taxon>Bacillota</taxon>
        <taxon>Clostridia</taxon>
        <taxon>Lachnospirales</taxon>
        <taxon>Lachnospiraceae</taxon>
        <taxon>Enterocloster</taxon>
    </lineage>
</organism>
<reference evidence="2 3" key="1">
    <citation type="submission" date="2007-08" db="EMBL/GenBank/DDBJ databases">
        <authorList>
            <person name="Fulton L."/>
            <person name="Clifton S."/>
            <person name="Fulton B."/>
            <person name="Xu J."/>
            <person name="Minx P."/>
            <person name="Pepin K.H."/>
            <person name="Johnson M."/>
            <person name="Thiruvilangam P."/>
            <person name="Bhonagiri V."/>
            <person name="Nash W.E."/>
            <person name="Mardis E.R."/>
            <person name="Wilson R.K."/>
        </authorList>
    </citation>
    <scope>NUCLEOTIDE SEQUENCE [LARGE SCALE GENOMIC DNA]</scope>
    <source>
        <strain evidence="3">ATCC BAA-613 / DSM 15670 / CCUG 46953 / JCM 12243 / WAL 16351</strain>
    </source>
</reference>
<dbReference type="PaxDb" id="411902-CLOBOL_00603"/>
<dbReference type="HOGENOM" id="CLU_2599800_0_0_9"/>
<protein>
    <submittedName>
        <fullName evidence="2">Uncharacterized protein</fullName>
    </submittedName>
</protein>
<dbReference type="Proteomes" id="UP000005396">
    <property type="component" value="Unassembled WGS sequence"/>
</dbReference>
<gene>
    <name evidence="2" type="ORF">CLOBOL_00603</name>
</gene>
<feature type="region of interest" description="Disordered" evidence="1">
    <location>
        <begin position="1"/>
        <end position="33"/>
    </location>
</feature>
<dbReference type="EMBL" id="ABCC02000009">
    <property type="protein sequence ID" value="EDP19167.1"/>
    <property type="molecule type" value="Genomic_DNA"/>
</dbReference>
<proteinExistence type="predicted"/>
<evidence type="ECO:0000313" key="2">
    <source>
        <dbReference type="EMBL" id="EDP19167.1"/>
    </source>
</evidence>
<dbReference type="AlphaFoldDB" id="A8RI59"/>
<evidence type="ECO:0000256" key="1">
    <source>
        <dbReference type="SAM" id="MobiDB-lite"/>
    </source>
</evidence>
<evidence type="ECO:0000313" key="3">
    <source>
        <dbReference type="Proteomes" id="UP000005396"/>
    </source>
</evidence>